<evidence type="ECO:0000256" key="8">
    <source>
        <dbReference type="SAM" id="SignalP"/>
    </source>
</evidence>
<keyword evidence="8" id="KW-0732">Signal</keyword>
<keyword evidence="7" id="KW-0998">Cell outer membrane</keyword>
<dbReference type="GO" id="GO:0015288">
    <property type="term" value="F:porin activity"/>
    <property type="evidence" value="ECO:0007669"/>
    <property type="project" value="TreeGrafter"/>
</dbReference>
<feature type="signal peptide" evidence="8">
    <location>
        <begin position="1"/>
        <end position="33"/>
    </location>
</feature>
<evidence type="ECO:0000256" key="3">
    <source>
        <dbReference type="ARBA" id="ARBA00022448"/>
    </source>
</evidence>
<dbReference type="InterPro" id="IPR003423">
    <property type="entry name" value="OMP_efflux"/>
</dbReference>
<dbReference type="PANTHER" id="PTHR30026:SF20">
    <property type="entry name" value="OUTER MEMBRANE PROTEIN TOLC"/>
    <property type="match status" value="1"/>
</dbReference>
<comment type="subcellular location">
    <subcellularLocation>
        <location evidence="1">Cell outer membrane</location>
    </subcellularLocation>
</comment>
<evidence type="ECO:0000256" key="5">
    <source>
        <dbReference type="ARBA" id="ARBA00022692"/>
    </source>
</evidence>
<dbReference type="RefSeq" id="WP_353062265.1">
    <property type="nucleotide sequence ID" value="NZ_CP132942.1"/>
</dbReference>
<dbReference type="GO" id="GO:0009279">
    <property type="term" value="C:cell outer membrane"/>
    <property type="evidence" value="ECO:0007669"/>
    <property type="project" value="UniProtKB-SubCell"/>
</dbReference>
<evidence type="ECO:0000256" key="2">
    <source>
        <dbReference type="ARBA" id="ARBA00007613"/>
    </source>
</evidence>
<sequence>MKANSPLIRDFRQIRGIGIGSFLVASASAVVLAQSPVAATSAAAPDLTIAQVVQDAQQNYPAIHVSEQELNAAAANIRLARTSYLPRLDGIVEVNRATRNNVFGTLLPQSILPSMSGPVIGTNDAGSVWGSATGLLVNWQPFDFGLRHAKVESAAAARDRANANVQRSQLEVLSAAADAFLTVLAAGQAQNAAQVAVENWETLRKSIDALTTSELRPGADESRIEAEKAAANTQLALATEAVEIGQATLSKFLSKPDDLARPLNSSHLLGEVPLGAEDDAAFHPENTPTMLEQHAVVSQSASELHATDRSWVPQFNLEAAGYGRGSGAETSGQRLGGANGLAPTVGNYAVGLHITFGFLDFANIHAREASQAATLKAEQSRETLVGRQLQEQFAQARAALRATRSIAKNTPIQAAAARTALAQATARYKAGLTSIDDVAQAQRLVVQAEMDDSIARLNVWRAFLQLQSIRGDLQPFLQAAQ</sequence>
<dbReference type="AlphaFoldDB" id="A0AAU7ZK87"/>
<keyword evidence="3" id="KW-0813">Transport</keyword>
<dbReference type="GO" id="GO:1990281">
    <property type="term" value="C:efflux pump complex"/>
    <property type="evidence" value="ECO:0007669"/>
    <property type="project" value="TreeGrafter"/>
</dbReference>
<proteinExistence type="inferred from homology"/>
<keyword evidence="5" id="KW-0812">Transmembrane</keyword>
<reference evidence="9" key="2">
    <citation type="journal article" date="2024" name="Environ. Microbiol.">
        <title>Genome analysis and description of Tunturibacter gen. nov. expands the diversity of Terriglobia in tundra soils.</title>
        <authorList>
            <person name="Messyasz A."/>
            <person name="Mannisto M.K."/>
            <person name="Kerkhof L.J."/>
            <person name="Haggblom M.M."/>
        </authorList>
    </citation>
    <scope>NUCLEOTIDE SEQUENCE</scope>
    <source>
        <strain evidence="9">X5P6</strain>
    </source>
</reference>
<keyword evidence="4" id="KW-1134">Transmembrane beta strand</keyword>
<gene>
    <name evidence="9" type="ORF">RBB77_13245</name>
</gene>
<evidence type="ECO:0000256" key="7">
    <source>
        <dbReference type="ARBA" id="ARBA00023237"/>
    </source>
</evidence>
<evidence type="ECO:0000256" key="4">
    <source>
        <dbReference type="ARBA" id="ARBA00022452"/>
    </source>
</evidence>
<dbReference type="GO" id="GO:0015562">
    <property type="term" value="F:efflux transmembrane transporter activity"/>
    <property type="evidence" value="ECO:0007669"/>
    <property type="project" value="InterPro"/>
</dbReference>
<reference evidence="9" key="1">
    <citation type="submission" date="2023-08" db="EMBL/GenBank/DDBJ databases">
        <authorList>
            <person name="Messyasz A."/>
            <person name="Mannisto M.K."/>
            <person name="Kerkhof L.J."/>
            <person name="Haggblom M."/>
        </authorList>
    </citation>
    <scope>NUCLEOTIDE SEQUENCE</scope>
    <source>
        <strain evidence="9">X5P6</strain>
    </source>
</reference>
<evidence type="ECO:0000256" key="1">
    <source>
        <dbReference type="ARBA" id="ARBA00004442"/>
    </source>
</evidence>
<comment type="similarity">
    <text evidence="2">Belongs to the outer membrane factor (OMF) (TC 1.B.17) family.</text>
</comment>
<keyword evidence="6" id="KW-0472">Membrane</keyword>
<dbReference type="PANTHER" id="PTHR30026">
    <property type="entry name" value="OUTER MEMBRANE PROTEIN TOLC"/>
    <property type="match status" value="1"/>
</dbReference>
<dbReference type="Gene3D" id="1.20.1600.10">
    <property type="entry name" value="Outer membrane efflux proteins (OEP)"/>
    <property type="match status" value="1"/>
</dbReference>
<dbReference type="KEGG" id="tpsc:RBB77_13245"/>
<accession>A0AAU7ZK87</accession>
<organism evidence="9">
    <name type="scientific">Tunturiibacter psychrotolerans</name>
    <dbReference type="NCBI Taxonomy" id="3069686"/>
    <lineage>
        <taxon>Bacteria</taxon>
        <taxon>Pseudomonadati</taxon>
        <taxon>Acidobacteriota</taxon>
        <taxon>Terriglobia</taxon>
        <taxon>Terriglobales</taxon>
        <taxon>Acidobacteriaceae</taxon>
        <taxon>Tunturiibacter</taxon>
    </lineage>
</organism>
<feature type="chain" id="PRO_5043930344" evidence="8">
    <location>
        <begin position="34"/>
        <end position="481"/>
    </location>
</feature>
<evidence type="ECO:0000313" key="9">
    <source>
        <dbReference type="EMBL" id="XCB31420.1"/>
    </source>
</evidence>
<dbReference type="InterPro" id="IPR051906">
    <property type="entry name" value="TolC-like"/>
</dbReference>
<dbReference type="EMBL" id="CP132942">
    <property type="protein sequence ID" value="XCB31420.1"/>
    <property type="molecule type" value="Genomic_DNA"/>
</dbReference>
<protein>
    <submittedName>
        <fullName evidence="9">TolC family protein</fullName>
    </submittedName>
</protein>
<dbReference type="SUPFAM" id="SSF56954">
    <property type="entry name" value="Outer membrane efflux proteins (OEP)"/>
    <property type="match status" value="1"/>
</dbReference>
<name>A0AAU7ZK87_9BACT</name>
<dbReference type="Pfam" id="PF02321">
    <property type="entry name" value="OEP"/>
    <property type="match status" value="2"/>
</dbReference>
<evidence type="ECO:0000256" key="6">
    <source>
        <dbReference type="ARBA" id="ARBA00023136"/>
    </source>
</evidence>